<evidence type="ECO:0008006" key="4">
    <source>
        <dbReference type="Google" id="ProtNLM"/>
    </source>
</evidence>
<keyword evidence="3" id="KW-1185">Reference proteome</keyword>
<name>A0ABQ2TXP2_9ACTN</name>
<evidence type="ECO:0000313" key="3">
    <source>
        <dbReference type="Proteomes" id="UP000629911"/>
    </source>
</evidence>
<evidence type="ECO:0000256" key="1">
    <source>
        <dbReference type="SAM" id="MobiDB-lite"/>
    </source>
</evidence>
<protein>
    <recommendedName>
        <fullName evidence="4">Secreted protein</fullName>
    </recommendedName>
</protein>
<dbReference type="Proteomes" id="UP000629911">
    <property type="component" value="Unassembled WGS sequence"/>
</dbReference>
<comment type="caution">
    <text evidence="2">The sequence shown here is derived from an EMBL/GenBank/DDBJ whole genome shotgun (WGS) entry which is preliminary data.</text>
</comment>
<reference evidence="3" key="1">
    <citation type="journal article" date="2019" name="Int. J. Syst. Evol. Microbiol.">
        <title>The Global Catalogue of Microorganisms (GCM) 10K type strain sequencing project: providing services to taxonomists for standard genome sequencing and annotation.</title>
        <authorList>
            <consortium name="The Broad Institute Genomics Platform"/>
            <consortium name="The Broad Institute Genome Sequencing Center for Infectious Disease"/>
            <person name="Wu L."/>
            <person name="Ma J."/>
        </authorList>
    </citation>
    <scope>NUCLEOTIDE SEQUENCE [LARGE SCALE GENOMIC DNA]</scope>
    <source>
        <strain evidence="3">JCM 4422</strain>
    </source>
</reference>
<feature type="region of interest" description="Disordered" evidence="1">
    <location>
        <begin position="46"/>
        <end position="70"/>
    </location>
</feature>
<dbReference type="EMBL" id="BMTZ01000004">
    <property type="protein sequence ID" value="GGT45177.1"/>
    <property type="molecule type" value="Genomic_DNA"/>
</dbReference>
<gene>
    <name evidence="2" type="ORF">GCM10010287_17990</name>
</gene>
<sequence length="70" mass="7732">MSRGIVIEYFWVGSLMLFMLLRMPPPCGVSGVRVYGAAAVTAEGGRAGERGVRHRRKAEERPRDRCLPGT</sequence>
<organism evidence="2 3">
    <name type="scientific">Streptomyces variabilis</name>
    <dbReference type="NCBI Taxonomy" id="67372"/>
    <lineage>
        <taxon>Bacteria</taxon>
        <taxon>Bacillati</taxon>
        <taxon>Actinomycetota</taxon>
        <taxon>Actinomycetes</taxon>
        <taxon>Kitasatosporales</taxon>
        <taxon>Streptomycetaceae</taxon>
        <taxon>Streptomyces</taxon>
        <taxon>Streptomyces griseoincarnatus group</taxon>
    </lineage>
</organism>
<proteinExistence type="predicted"/>
<accession>A0ABQ2TXP2</accession>
<evidence type="ECO:0000313" key="2">
    <source>
        <dbReference type="EMBL" id="GGT45177.1"/>
    </source>
</evidence>